<dbReference type="Gene3D" id="2.40.50.140">
    <property type="entry name" value="Nucleic acid-binding proteins"/>
    <property type="match status" value="1"/>
</dbReference>
<dbReference type="InterPro" id="IPR052165">
    <property type="entry name" value="Membrane_assoc_protease"/>
</dbReference>
<dbReference type="Pfam" id="PF01957">
    <property type="entry name" value="NfeD"/>
    <property type="match status" value="1"/>
</dbReference>
<dbReference type="PANTHER" id="PTHR33507:SF3">
    <property type="entry name" value="INNER MEMBRANE PROTEIN YBBJ"/>
    <property type="match status" value="1"/>
</dbReference>
<keyword evidence="2 5" id="KW-0812">Transmembrane</keyword>
<keyword evidence="3 5" id="KW-1133">Transmembrane helix</keyword>
<sequence>MEILSNEAVIWFIAGAALLLLEFVIPGVFILFFGIGAWVTALCVYLFEPSLAMQFLIFSSTSVLSLILLRSFLLKKLYKMPDPVVDPDEEFIGGVGECIVDIRPDVDGKVEFKGTSWTASAGTEINPGTKVRIIRKVGLLLEVEPA</sequence>
<dbReference type="GO" id="GO:0005886">
    <property type="term" value="C:plasma membrane"/>
    <property type="evidence" value="ECO:0007669"/>
    <property type="project" value="TreeGrafter"/>
</dbReference>
<protein>
    <submittedName>
        <fullName evidence="7">NfeD family protein</fullName>
    </submittedName>
</protein>
<dbReference type="InterPro" id="IPR002810">
    <property type="entry name" value="NfeD-like_C"/>
</dbReference>
<comment type="subcellular location">
    <subcellularLocation>
        <location evidence="1">Membrane</location>
        <topology evidence="1">Multi-pass membrane protein</topology>
    </subcellularLocation>
</comment>
<dbReference type="AlphaFoldDB" id="A0A941IYB9"/>
<feature type="transmembrane region" description="Helical" evidence="5">
    <location>
        <begin position="51"/>
        <end position="73"/>
    </location>
</feature>
<comment type="caution">
    <text evidence="7">The sequence shown here is derived from an EMBL/GenBank/DDBJ whole genome shotgun (WGS) entry which is preliminary data.</text>
</comment>
<organism evidence="7 8">
    <name type="scientific">Carboxylicivirga sediminis</name>
    <dbReference type="NCBI Taxonomy" id="2006564"/>
    <lineage>
        <taxon>Bacteria</taxon>
        <taxon>Pseudomonadati</taxon>
        <taxon>Bacteroidota</taxon>
        <taxon>Bacteroidia</taxon>
        <taxon>Marinilabiliales</taxon>
        <taxon>Marinilabiliaceae</taxon>
        <taxon>Carboxylicivirga</taxon>
    </lineage>
</organism>
<feature type="domain" description="NfeD-like C-terminal" evidence="6">
    <location>
        <begin position="89"/>
        <end position="145"/>
    </location>
</feature>
<dbReference type="EMBL" id="JAGTAR010000011">
    <property type="protein sequence ID" value="MBR8535647.1"/>
    <property type="molecule type" value="Genomic_DNA"/>
</dbReference>
<reference evidence="7" key="1">
    <citation type="journal article" date="2018" name="Int. J. Syst. Evol. Microbiol.">
        <title>Carboxylicivirga sediminis sp. nov., isolated from coastal sediment.</title>
        <authorList>
            <person name="Wang F.Q."/>
            <person name="Ren L.H."/>
            <person name="Zou R.J."/>
            <person name="Sun Y.Z."/>
            <person name="Liu X.J."/>
            <person name="Jiang F."/>
            <person name="Liu L.J."/>
        </authorList>
    </citation>
    <scope>NUCLEOTIDE SEQUENCE</scope>
    <source>
        <strain evidence="7">JR1</strain>
    </source>
</reference>
<evidence type="ECO:0000256" key="1">
    <source>
        <dbReference type="ARBA" id="ARBA00004141"/>
    </source>
</evidence>
<keyword evidence="4 5" id="KW-0472">Membrane</keyword>
<evidence type="ECO:0000256" key="2">
    <source>
        <dbReference type="ARBA" id="ARBA00022692"/>
    </source>
</evidence>
<dbReference type="PANTHER" id="PTHR33507">
    <property type="entry name" value="INNER MEMBRANE PROTEIN YBBJ"/>
    <property type="match status" value="1"/>
</dbReference>
<evidence type="ECO:0000256" key="4">
    <source>
        <dbReference type="ARBA" id="ARBA00023136"/>
    </source>
</evidence>
<evidence type="ECO:0000259" key="6">
    <source>
        <dbReference type="Pfam" id="PF01957"/>
    </source>
</evidence>
<dbReference type="RefSeq" id="WP_212189743.1">
    <property type="nucleotide sequence ID" value="NZ_JAGTAR010000011.1"/>
</dbReference>
<feature type="transmembrane region" description="Helical" evidence="5">
    <location>
        <begin position="12"/>
        <end position="39"/>
    </location>
</feature>
<evidence type="ECO:0000313" key="7">
    <source>
        <dbReference type="EMBL" id="MBR8535647.1"/>
    </source>
</evidence>
<dbReference type="Proteomes" id="UP000679220">
    <property type="component" value="Unassembled WGS sequence"/>
</dbReference>
<gene>
    <name evidence="7" type="ORF">KDU71_08760</name>
</gene>
<reference evidence="7" key="2">
    <citation type="submission" date="2021-04" db="EMBL/GenBank/DDBJ databases">
        <authorList>
            <person name="Zhang T."/>
            <person name="Zhang Y."/>
            <person name="Lu D."/>
            <person name="Zuo D."/>
            <person name="Du Z."/>
        </authorList>
    </citation>
    <scope>NUCLEOTIDE SEQUENCE</scope>
    <source>
        <strain evidence="7">JR1</strain>
    </source>
</reference>
<evidence type="ECO:0000256" key="5">
    <source>
        <dbReference type="SAM" id="Phobius"/>
    </source>
</evidence>
<name>A0A941IYB9_9BACT</name>
<evidence type="ECO:0000313" key="8">
    <source>
        <dbReference type="Proteomes" id="UP000679220"/>
    </source>
</evidence>
<dbReference type="SUPFAM" id="SSF141322">
    <property type="entry name" value="NfeD domain-like"/>
    <property type="match status" value="1"/>
</dbReference>
<accession>A0A941IYB9</accession>
<evidence type="ECO:0000256" key="3">
    <source>
        <dbReference type="ARBA" id="ARBA00022989"/>
    </source>
</evidence>
<proteinExistence type="predicted"/>
<dbReference type="InterPro" id="IPR012340">
    <property type="entry name" value="NA-bd_OB-fold"/>
</dbReference>
<keyword evidence="8" id="KW-1185">Reference proteome</keyword>